<feature type="region of interest" description="Disordered" evidence="1">
    <location>
        <begin position="247"/>
        <end position="282"/>
    </location>
</feature>
<sequence length="292" mass="32847">MDNVLLQQRRPSTLFSSLQSHNYQQHLHTYSYSAVSISLNSVLLSLHNMSSEGLKLMPKKKSIGVFCRSPARDTIINFGKYKGRMMGTLPPRYLRWVVENVSGGPTGEWSELAEQVLEDPFYRDRLEWEKVQMAMDGCGKYASSVVRSSSSPGADIFQMATRFGWDMDDEAGWRKVNFSLLGTSKGGRIPRIKDRPNRQLNLSLQKQMGRPTKAKSGFGSSVSANTFTRDNYDGVCDDPNGLKAELLKRRETRRARQKSRKDFSQTQLEQLPKGSSPFPGREALLRKIGGAG</sequence>
<protein>
    <submittedName>
        <fullName evidence="2">Uncharacterized protein</fullName>
    </submittedName>
</protein>
<dbReference type="Pfam" id="PF12843">
    <property type="entry name" value="QSregVF_b"/>
    <property type="match status" value="1"/>
</dbReference>
<organism evidence="2">
    <name type="scientific">Picea sitchensis</name>
    <name type="common">Sitka spruce</name>
    <name type="synonym">Pinus sitchensis</name>
    <dbReference type="NCBI Taxonomy" id="3332"/>
    <lineage>
        <taxon>Eukaryota</taxon>
        <taxon>Viridiplantae</taxon>
        <taxon>Streptophyta</taxon>
        <taxon>Embryophyta</taxon>
        <taxon>Tracheophyta</taxon>
        <taxon>Spermatophyta</taxon>
        <taxon>Pinopsida</taxon>
        <taxon>Pinidae</taxon>
        <taxon>Conifers I</taxon>
        <taxon>Pinales</taxon>
        <taxon>Pinaceae</taxon>
        <taxon>Picea</taxon>
    </lineage>
</organism>
<accession>A9NZD5</accession>
<evidence type="ECO:0000313" key="2">
    <source>
        <dbReference type="EMBL" id="ABK25996.1"/>
    </source>
</evidence>
<feature type="compositionally biased region" description="Basic residues" evidence="1">
    <location>
        <begin position="250"/>
        <end position="259"/>
    </location>
</feature>
<dbReference type="PANTHER" id="PTHR38357:SF1">
    <property type="entry name" value="EXPRESSED PROTEIN"/>
    <property type="match status" value="1"/>
</dbReference>
<dbReference type="GO" id="GO:0009536">
    <property type="term" value="C:plastid"/>
    <property type="evidence" value="ECO:0007669"/>
    <property type="project" value="TreeGrafter"/>
</dbReference>
<dbReference type="EMBL" id="EF086740">
    <property type="protein sequence ID" value="ABK25996.1"/>
    <property type="molecule type" value="mRNA"/>
</dbReference>
<dbReference type="PANTHER" id="PTHR38357">
    <property type="entry name" value="EXPRESSED PROTEIN"/>
    <property type="match status" value="1"/>
</dbReference>
<name>A9NZD5_PICSI</name>
<dbReference type="AlphaFoldDB" id="A9NZD5"/>
<reference evidence="2" key="1">
    <citation type="journal article" date="2008" name="BMC Genomics">
        <title>A conifer genomics resource of 200,000 spruce (Picea spp.) ESTs and 6,464 high-quality, sequence-finished full-length cDNAs for Sitka spruce (Picea sitchensis).</title>
        <authorList>
            <person name="Ralph S.G."/>
            <person name="Chun H.J."/>
            <person name="Kolosova N."/>
            <person name="Cooper D."/>
            <person name="Oddy C."/>
            <person name="Ritland C.E."/>
            <person name="Kirkpatrick R."/>
            <person name="Moore R."/>
            <person name="Barber S."/>
            <person name="Holt R.A."/>
            <person name="Jones S.J."/>
            <person name="Marra M.A."/>
            <person name="Douglas C.J."/>
            <person name="Ritland K."/>
            <person name="Bohlmann J."/>
        </authorList>
    </citation>
    <scope>NUCLEOTIDE SEQUENCE</scope>
    <source>
        <tissue evidence="2">Green portion of the leader tissue</tissue>
    </source>
</reference>
<dbReference type="InterPro" id="IPR024530">
    <property type="entry name" value="QSregVF_b"/>
</dbReference>
<proteinExistence type="evidence at transcript level"/>
<evidence type="ECO:0000256" key="1">
    <source>
        <dbReference type="SAM" id="MobiDB-lite"/>
    </source>
</evidence>